<dbReference type="PANTHER" id="PTHR38430:SF1">
    <property type="entry name" value="PROTEIN-ARGININE KINASE ACTIVATOR PROTEIN"/>
    <property type="match status" value="1"/>
</dbReference>
<sequence>MLCTICQQNEATIHLTEIVNNQMVEIHLCETCAEEKGADFKSHFNFGELLSGLSDVGSLLRSDKNVETCCKNCGMSFDEFGKTGRLGCPVCYQSLGRALLPLIKRVQRSTAHVGKKPAKISGSVKRTIELRDLEDRLRKAIQLEEFEEAAKLRDQIKKLEEKQEKKKKSS</sequence>
<dbReference type="PROSITE" id="PS50151">
    <property type="entry name" value="UVR"/>
    <property type="match status" value="1"/>
</dbReference>
<dbReference type="GO" id="GO:0046870">
    <property type="term" value="F:cadmium ion binding"/>
    <property type="evidence" value="ECO:0007669"/>
    <property type="project" value="TreeGrafter"/>
</dbReference>
<dbReference type="PIRSF" id="PIRSF015034">
    <property type="entry name" value="YacH"/>
    <property type="match status" value="1"/>
</dbReference>
<dbReference type="SUPFAM" id="SSF46600">
    <property type="entry name" value="C-terminal UvrC-binding domain of UvrB"/>
    <property type="match status" value="1"/>
</dbReference>
<dbReference type="EMBL" id="PCVY01000075">
    <property type="protein sequence ID" value="PIQ85127.1"/>
    <property type="molecule type" value="Genomic_DNA"/>
</dbReference>
<dbReference type="Gene3D" id="4.10.860.10">
    <property type="entry name" value="UVR domain"/>
    <property type="match status" value="1"/>
</dbReference>
<dbReference type="Proteomes" id="UP000230859">
    <property type="component" value="Unassembled WGS sequence"/>
</dbReference>
<keyword evidence="1" id="KW-0227">DNA damage</keyword>
<evidence type="ECO:0000259" key="3">
    <source>
        <dbReference type="PROSITE" id="PS50151"/>
    </source>
</evidence>
<organism evidence="4 5">
    <name type="scientific">Candidatus Abzuiibacterium crystallinum</name>
    <dbReference type="NCBI Taxonomy" id="1974748"/>
    <lineage>
        <taxon>Bacteria</taxon>
        <taxon>Pseudomonadati</taxon>
        <taxon>Candidatus Omnitrophota</taxon>
        <taxon>Candidatus Abzuiibacterium</taxon>
    </lineage>
</organism>
<dbReference type="InterPro" id="IPR001943">
    <property type="entry name" value="UVR_dom"/>
</dbReference>
<proteinExistence type="predicted"/>
<evidence type="ECO:0000313" key="5">
    <source>
        <dbReference type="Proteomes" id="UP000230859"/>
    </source>
</evidence>
<dbReference type="GO" id="GO:1990169">
    <property type="term" value="P:stress response to copper ion"/>
    <property type="evidence" value="ECO:0007669"/>
    <property type="project" value="TreeGrafter"/>
</dbReference>
<feature type="domain" description="UVR" evidence="3">
    <location>
        <begin position="127"/>
        <end position="162"/>
    </location>
</feature>
<feature type="coiled-coil region" evidence="2">
    <location>
        <begin position="130"/>
        <end position="169"/>
    </location>
</feature>
<dbReference type="GO" id="GO:1990170">
    <property type="term" value="P:stress response to cadmium ion"/>
    <property type="evidence" value="ECO:0007669"/>
    <property type="project" value="TreeGrafter"/>
</dbReference>
<dbReference type="AlphaFoldDB" id="A0A2H0LL73"/>
<dbReference type="Pfam" id="PF02151">
    <property type="entry name" value="UVR"/>
    <property type="match status" value="1"/>
</dbReference>
<protein>
    <recommendedName>
        <fullName evidence="3">UVR domain-containing protein</fullName>
    </recommendedName>
</protein>
<reference evidence="4 5" key="1">
    <citation type="submission" date="2017-09" db="EMBL/GenBank/DDBJ databases">
        <title>Depth-based differentiation of microbial function through sediment-hosted aquifers and enrichment of novel symbionts in the deep terrestrial subsurface.</title>
        <authorList>
            <person name="Probst A.J."/>
            <person name="Ladd B."/>
            <person name="Jarett J.K."/>
            <person name="Geller-Mcgrath D.E."/>
            <person name="Sieber C.M."/>
            <person name="Emerson J.B."/>
            <person name="Anantharaman K."/>
            <person name="Thomas B.C."/>
            <person name="Malmstrom R."/>
            <person name="Stieglmeier M."/>
            <person name="Klingl A."/>
            <person name="Woyke T."/>
            <person name="Ryan C.M."/>
            <person name="Banfield J.F."/>
        </authorList>
    </citation>
    <scope>NUCLEOTIDE SEQUENCE [LARGE SCALE GENOMIC DNA]</scope>
    <source>
        <strain evidence="4">CG11_big_fil_rev_8_21_14_0_20_45_26</strain>
    </source>
</reference>
<dbReference type="GO" id="GO:0005507">
    <property type="term" value="F:copper ion binding"/>
    <property type="evidence" value="ECO:0007669"/>
    <property type="project" value="TreeGrafter"/>
</dbReference>
<evidence type="ECO:0000256" key="2">
    <source>
        <dbReference type="SAM" id="Coils"/>
    </source>
</evidence>
<dbReference type="GO" id="GO:0009432">
    <property type="term" value="P:SOS response"/>
    <property type="evidence" value="ECO:0007669"/>
    <property type="project" value="UniProtKB-KW"/>
</dbReference>
<accession>A0A2H0LL73</accession>
<name>A0A2H0LL73_9BACT</name>
<dbReference type="PANTHER" id="PTHR38430">
    <property type="entry name" value="PROTEIN-ARGININE KINASE ACTIVATOR PROTEIN"/>
    <property type="match status" value="1"/>
</dbReference>
<dbReference type="GO" id="GO:0008270">
    <property type="term" value="F:zinc ion binding"/>
    <property type="evidence" value="ECO:0007669"/>
    <property type="project" value="TreeGrafter"/>
</dbReference>
<keyword evidence="2" id="KW-0175">Coiled coil</keyword>
<gene>
    <name evidence="4" type="ORF">COV74_10065</name>
</gene>
<evidence type="ECO:0000313" key="4">
    <source>
        <dbReference type="EMBL" id="PIQ85127.1"/>
    </source>
</evidence>
<keyword evidence="1" id="KW-0742">SOS response</keyword>
<dbReference type="InterPro" id="IPR025542">
    <property type="entry name" value="YacH"/>
</dbReference>
<dbReference type="InterPro" id="IPR036876">
    <property type="entry name" value="UVR_dom_sf"/>
</dbReference>
<comment type="caution">
    <text evidence="4">The sequence shown here is derived from an EMBL/GenBank/DDBJ whole genome shotgun (WGS) entry which is preliminary data.</text>
</comment>
<evidence type="ECO:0000256" key="1">
    <source>
        <dbReference type="ARBA" id="ARBA00023236"/>
    </source>
</evidence>
<dbReference type="GO" id="GO:0050897">
    <property type="term" value="F:cobalt ion binding"/>
    <property type="evidence" value="ECO:0007669"/>
    <property type="project" value="TreeGrafter"/>
</dbReference>